<dbReference type="GO" id="GO:0003735">
    <property type="term" value="F:structural constituent of ribosome"/>
    <property type="evidence" value="ECO:0007669"/>
    <property type="project" value="InterPro"/>
</dbReference>
<keyword evidence="4" id="KW-0687">Ribonucleoprotein</keyword>
<dbReference type="CDD" id="cd00473">
    <property type="entry name" value="bS6"/>
    <property type="match status" value="1"/>
</dbReference>
<reference evidence="5" key="1">
    <citation type="submission" date="2020-10" db="EMBL/GenBank/DDBJ databases">
        <authorList>
            <person name="Gilroy R."/>
        </authorList>
    </citation>
    <scope>NUCLEOTIDE SEQUENCE</scope>
    <source>
        <strain evidence="5">1370</strain>
    </source>
</reference>
<keyword evidence="4 5" id="KW-0689">Ribosomal protein</keyword>
<evidence type="ECO:0000256" key="1">
    <source>
        <dbReference type="ARBA" id="ARBA00009512"/>
    </source>
</evidence>
<keyword evidence="4" id="KW-0694">RNA-binding</keyword>
<dbReference type="InterPro" id="IPR020814">
    <property type="entry name" value="Ribosomal_S6_plastid/chlpt"/>
</dbReference>
<protein>
    <recommendedName>
        <fullName evidence="3 4">Small ribosomal subunit protein bS6</fullName>
    </recommendedName>
</protein>
<evidence type="ECO:0000313" key="6">
    <source>
        <dbReference type="Proteomes" id="UP000823960"/>
    </source>
</evidence>
<evidence type="ECO:0000256" key="3">
    <source>
        <dbReference type="ARBA" id="ARBA00035294"/>
    </source>
</evidence>
<accession>A0A9D1T3J3</accession>
<dbReference type="GO" id="GO:0006412">
    <property type="term" value="P:translation"/>
    <property type="evidence" value="ECO:0007669"/>
    <property type="project" value="UniProtKB-UniRule"/>
</dbReference>
<evidence type="ECO:0000313" key="5">
    <source>
        <dbReference type="EMBL" id="HIV10287.1"/>
    </source>
</evidence>
<evidence type="ECO:0000256" key="4">
    <source>
        <dbReference type="HAMAP-Rule" id="MF_00360"/>
    </source>
</evidence>
<dbReference type="Pfam" id="PF01250">
    <property type="entry name" value="Ribosomal_S6"/>
    <property type="match status" value="1"/>
</dbReference>
<name>A0A9D1T3J3_9FIRM</name>
<dbReference type="Gene3D" id="3.30.70.60">
    <property type="match status" value="1"/>
</dbReference>
<comment type="caution">
    <text evidence="5">The sequence shown here is derived from an EMBL/GenBank/DDBJ whole genome shotgun (WGS) entry which is preliminary data.</text>
</comment>
<dbReference type="GO" id="GO:0070181">
    <property type="term" value="F:small ribosomal subunit rRNA binding"/>
    <property type="evidence" value="ECO:0007669"/>
    <property type="project" value="TreeGrafter"/>
</dbReference>
<dbReference type="PANTHER" id="PTHR21011">
    <property type="entry name" value="MITOCHONDRIAL 28S RIBOSOMAL PROTEIN S6"/>
    <property type="match status" value="1"/>
</dbReference>
<dbReference type="AlphaFoldDB" id="A0A9D1T3J3"/>
<dbReference type="GO" id="GO:1990904">
    <property type="term" value="C:ribonucleoprotein complex"/>
    <property type="evidence" value="ECO:0007669"/>
    <property type="project" value="UniProtKB-KW"/>
</dbReference>
<dbReference type="InterPro" id="IPR014717">
    <property type="entry name" value="Transl_elong_EF1B/ribsomal_bS6"/>
</dbReference>
<keyword evidence="4" id="KW-0699">rRNA-binding</keyword>
<comment type="similarity">
    <text evidence="1 4">Belongs to the bacterial ribosomal protein bS6 family.</text>
</comment>
<organism evidence="5 6">
    <name type="scientific">Candidatus Faeciplasma avium</name>
    <dbReference type="NCBI Taxonomy" id="2840798"/>
    <lineage>
        <taxon>Bacteria</taxon>
        <taxon>Bacillati</taxon>
        <taxon>Bacillota</taxon>
        <taxon>Clostridia</taxon>
        <taxon>Eubacteriales</taxon>
        <taxon>Oscillospiraceae</taxon>
        <taxon>Oscillospiraceae incertae sedis</taxon>
        <taxon>Candidatus Faeciplasma</taxon>
    </lineage>
</organism>
<proteinExistence type="inferred from homology"/>
<reference evidence="5" key="2">
    <citation type="journal article" date="2021" name="PeerJ">
        <title>Extensive microbial diversity within the chicken gut microbiome revealed by metagenomics and culture.</title>
        <authorList>
            <person name="Gilroy R."/>
            <person name="Ravi A."/>
            <person name="Getino M."/>
            <person name="Pursley I."/>
            <person name="Horton D.L."/>
            <person name="Alikhan N.F."/>
            <person name="Baker D."/>
            <person name="Gharbi K."/>
            <person name="Hall N."/>
            <person name="Watson M."/>
            <person name="Adriaenssens E.M."/>
            <person name="Foster-Nyarko E."/>
            <person name="Jarju S."/>
            <person name="Secka A."/>
            <person name="Antonio M."/>
            <person name="Oren A."/>
            <person name="Chaudhuri R.R."/>
            <person name="La Ragione R."/>
            <person name="Hildebrand F."/>
            <person name="Pallen M.J."/>
        </authorList>
    </citation>
    <scope>NUCLEOTIDE SEQUENCE</scope>
    <source>
        <strain evidence="5">1370</strain>
    </source>
</reference>
<dbReference type="InterPro" id="IPR035980">
    <property type="entry name" value="Ribosomal_bS6_sf"/>
</dbReference>
<dbReference type="Proteomes" id="UP000823960">
    <property type="component" value="Unassembled WGS sequence"/>
</dbReference>
<evidence type="ECO:0000256" key="2">
    <source>
        <dbReference type="ARBA" id="ARBA00035104"/>
    </source>
</evidence>
<dbReference type="PANTHER" id="PTHR21011:SF1">
    <property type="entry name" value="SMALL RIBOSOMAL SUBUNIT PROTEIN BS6M"/>
    <property type="match status" value="1"/>
</dbReference>
<dbReference type="NCBIfam" id="TIGR00166">
    <property type="entry name" value="S6"/>
    <property type="match status" value="1"/>
</dbReference>
<dbReference type="InterPro" id="IPR000529">
    <property type="entry name" value="Ribosomal_bS6"/>
</dbReference>
<dbReference type="GO" id="GO:0005840">
    <property type="term" value="C:ribosome"/>
    <property type="evidence" value="ECO:0007669"/>
    <property type="project" value="UniProtKB-KW"/>
</dbReference>
<dbReference type="SUPFAM" id="SSF54995">
    <property type="entry name" value="Ribosomal protein S6"/>
    <property type="match status" value="1"/>
</dbReference>
<dbReference type="EMBL" id="DVOL01000013">
    <property type="protein sequence ID" value="HIV10287.1"/>
    <property type="molecule type" value="Genomic_DNA"/>
</dbReference>
<gene>
    <name evidence="4 5" type="primary">rpsF</name>
    <name evidence="5" type="ORF">IAD28_01130</name>
</gene>
<comment type="function">
    <text evidence="2 4">Binds together with bS18 to 16S ribosomal RNA.</text>
</comment>
<sequence length="100" mass="11413">MAKLTERYEALIVFSVKPGDEAVAAAVEKVKNYIEENATEVEVDEWGKRKLAYDINREFEGHYVVFTFSSEPSFPVELNRVLGINEMVLRNLITLKGDCK</sequence>
<dbReference type="GO" id="GO:0005737">
    <property type="term" value="C:cytoplasm"/>
    <property type="evidence" value="ECO:0007669"/>
    <property type="project" value="UniProtKB-ARBA"/>
</dbReference>
<dbReference type="HAMAP" id="MF_00360">
    <property type="entry name" value="Ribosomal_bS6"/>
    <property type="match status" value="1"/>
</dbReference>